<evidence type="ECO:0000259" key="2">
    <source>
        <dbReference type="PROSITE" id="PS50804"/>
    </source>
</evidence>
<name>A0A8D0DNG9_SALMN</name>
<dbReference type="InterPro" id="IPR003309">
    <property type="entry name" value="SCAN_dom"/>
</dbReference>
<dbReference type="PANTHER" id="PTHR45935">
    <property type="entry name" value="PROTEIN ZBED8-RELATED"/>
    <property type="match status" value="1"/>
</dbReference>
<evidence type="ECO:0000313" key="3">
    <source>
        <dbReference type="Ensembl" id="ENSSMRP00000010731.1"/>
    </source>
</evidence>
<dbReference type="SMART" id="SM00431">
    <property type="entry name" value="SCAN"/>
    <property type="match status" value="1"/>
</dbReference>
<evidence type="ECO:0000256" key="1">
    <source>
        <dbReference type="ARBA" id="ARBA00023242"/>
    </source>
</evidence>
<dbReference type="Proteomes" id="UP000694421">
    <property type="component" value="Unplaced"/>
</dbReference>
<dbReference type="PANTHER" id="PTHR45935:SF15">
    <property type="entry name" value="SCAN BOX DOMAIN-CONTAINING PROTEIN"/>
    <property type="match status" value="1"/>
</dbReference>
<dbReference type="OMA" id="WERGATK"/>
<accession>A0A8D0DNG9</accession>
<dbReference type="Gene3D" id="1.10.4020.10">
    <property type="entry name" value="DNA breaking-rejoining enzymes"/>
    <property type="match status" value="1"/>
</dbReference>
<protein>
    <recommendedName>
        <fullName evidence="2">SCAN box domain-containing protein</fullName>
    </recommendedName>
</protein>
<reference evidence="3" key="1">
    <citation type="submission" date="2025-08" db="UniProtKB">
        <authorList>
            <consortium name="Ensembl"/>
        </authorList>
    </citation>
    <scope>IDENTIFICATION</scope>
</reference>
<feature type="domain" description="SCAN box" evidence="2">
    <location>
        <begin position="50"/>
        <end position="128"/>
    </location>
</feature>
<dbReference type="PROSITE" id="PS50804">
    <property type="entry name" value="SCAN_BOX"/>
    <property type="match status" value="1"/>
</dbReference>
<dbReference type="AlphaFoldDB" id="A0A8D0DNG9"/>
<dbReference type="Pfam" id="PF02023">
    <property type="entry name" value="SCAN"/>
    <property type="match status" value="1"/>
</dbReference>
<reference evidence="3" key="2">
    <citation type="submission" date="2025-09" db="UniProtKB">
        <authorList>
            <consortium name="Ensembl"/>
        </authorList>
    </citation>
    <scope>IDENTIFICATION</scope>
</reference>
<dbReference type="InterPro" id="IPR050916">
    <property type="entry name" value="SCAN-C2H2_zinc_finger"/>
</dbReference>
<dbReference type="GeneTree" id="ENSGT00940000154715"/>
<proteinExistence type="predicted"/>
<dbReference type="FunFam" id="1.10.4020.10:FF:000005">
    <property type="entry name" value="Uncharacterized protein"/>
    <property type="match status" value="1"/>
</dbReference>
<dbReference type="InterPro" id="IPR038269">
    <property type="entry name" value="SCAN_sf"/>
</dbReference>
<organism evidence="3 4">
    <name type="scientific">Salvator merianae</name>
    <name type="common">Argentine black and white tegu</name>
    <name type="synonym">Tupinambis merianae</name>
    <dbReference type="NCBI Taxonomy" id="96440"/>
    <lineage>
        <taxon>Eukaryota</taxon>
        <taxon>Metazoa</taxon>
        <taxon>Chordata</taxon>
        <taxon>Craniata</taxon>
        <taxon>Vertebrata</taxon>
        <taxon>Euteleostomi</taxon>
        <taxon>Lepidosauria</taxon>
        <taxon>Squamata</taxon>
        <taxon>Bifurcata</taxon>
        <taxon>Unidentata</taxon>
        <taxon>Episquamata</taxon>
        <taxon>Laterata</taxon>
        <taxon>Teiioidea</taxon>
        <taxon>Teiidae</taxon>
        <taxon>Salvator</taxon>
    </lineage>
</organism>
<sequence>FKPCLGLQPCLASPAPKGCLLRSEEEHRFWERGATKETLDADQLSSDVKRQHFRGFCYQEAEGPREVCSQLHRFCCQWLRPEQHTKAQMLDLVILEQFLAILPLEMQNWVWECGPETSSQAVALAEGFLMSKMEDARQEGDQVRTFCSCVQIS</sequence>
<keyword evidence="1" id="KW-0539">Nucleus</keyword>
<dbReference type="Ensembl" id="ENSSMRT00000012505.1">
    <property type="protein sequence ID" value="ENSSMRP00000010731.1"/>
    <property type="gene ID" value="ENSSMRG00000008488.1"/>
</dbReference>
<dbReference type="SUPFAM" id="SSF47353">
    <property type="entry name" value="Retrovirus capsid dimerization domain-like"/>
    <property type="match status" value="1"/>
</dbReference>
<keyword evidence="4" id="KW-1185">Reference proteome</keyword>
<dbReference type="CDD" id="cd07936">
    <property type="entry name" value="SCAN"/>
    <property type="match status" value="1"/>
</dbReference>
<evidence type="ECO:0000313" key="4">
    <source>
        <dbReference type="Proteomes" id="UP000694421"/>
    </source>
</evidence>